<dbReference type="Pfam" id="PF12680">
    <property type="entry name" value="SnoaL_2"/>
    <property type="match status" value="1"/>
</dbReference>
<dbReference type="EMBL" id="CP114040">
    <property type="protein sequence ID" value="WAS93822.1"/>
    <property type="molecule type" value="Genomic_DNA"/>
</dbReference>
<sequence length="123" mass="13743">MDAREIVIEFEAAWQRGDYATVRRWLADDVIFTGPFETLRTADAYVASLARAGERLERMEIRKIFADGDDVAVFCDLAMKAPLPTSFVARWYTVEGGKIRQARVVFDARPFAAIAAPSPGVRS</sequence>
<dbReference type="InterPro" id="IPR037401">
    <property type="entry name" value="SnoaL-like"/>
</dbReference>
<gene>
    <name evidence="2" type="ORF">O0S08_47420</name>
</gene>
<evidence type="ECO:0000259" key="1">
    <source>
        <dbReference type="Pfam" id="PF12680"/>
    </source>
</evidence>
<accession>A0ABY7H3J7</accession>
<dbReference type="RefSeq" id="WP_269036172.1">
    <property type="nucleotide sequence ID" value="NZ_CP114040.1"/>
</dbReference>
<dbReference type="Proteomes" id="UP001164459">
    <property type="component" value="Chromosome"/>
</dbReference>
<name>A0ABY7H3J7_9BACT</name>
<dbReference type="SUPFAM" id="SSF54427">
    <property type="entry name" value="NTF2-like"/>
    <property type="match status" value="1"/>
</dbReference>
<reference evidence="2" key="1">
    <citation type="submission" date="2022-11" db="EMBL/GenBank/DDBJ databases">
        <title>Minimal conservation of predation-associated metabolite biosynthetic gene clusters underscores biosynthetic potential of Myxococcota including descriptions for ten novel species: Archangium lansinium sp. nov., Myxococcus landrumus sp. nov., Nannocystis bai.</title>
        <authorList>
            <person name="Ahearne A."/>
            <person name="Stevens C."/>
            <person name="Dowd S."/>
        </authorList>
    </citation>
    <scope>NUCLEOTIDE SEQUENCE</scope>
    <source>
        <strain evidence="2">Fl3</strain>
    </source>
</reference>
<evidence type="ECO:0000313" key="3">
    <source>
        <dbReference type="Proteomes" id="UP001164459"/>
    </source>
</evidence>
<dbReference type="Gene3D" id="3.10.450.50">
    <property type="match status" value="1"/>
</dbReference>
<evidence type="ECO:0000313" key="2">
    <source>
        <dbReference type="EMBL" id="WAS93822.1"/>
    </source>
</evidence>
<proteinExistence type="predicted"/>
<keyword evidence="3" id="KW-1185">Reference proteome</keyword>
<protein>
    <submittedName>
        <fullName evidence="2">Nuclear transport factor 2 family protein</fullName>
    </submittedName>
</protein>
<dbReference type="InterPro" id="IPR032710">
    <property type="entry name" value="NTF2-like_dom_sf"/>
</dbReference>
<feature type="domain" description="SnoaL-like" evidence="1">
    <location>
        <begin position="9"/>
        <end position="100"/>
    </location>
</feature>
<organism evidence="2 3">
    <name type="scientific">Nannocystis punicea</name>
    <dbReference type="NCBI Taxonomy" id="2995304"/>
    <lineage>
        <taxon>Bacteria</taxon>
        <taxon>Pseudomonadati</taxon>
        <taxon>Myxococcota</taxon>
        <taxon>Polyangia</taxon>
        <taxon>Nannocystales</taxon>
        <taxon>Nannocystaceae</taxon>
        <taxon>Nannocystis</taxon>
    </lineage>
</organism>